<keyword evidence="1" id="KW-0175">Coiled coil</keyword>
<proteinExistence type="predicted"/>
<keyword evidence="3" id="KW-1133">Transmembrane helix</keyword>
<reference evidence="4" key="1">
    <citation type="submission" date="2020-07" db="EMBL/GenBank/DDBJ databases">
        <title>Huge and variable diversity of episymbiotic CPR bacteria and DPANN archaea in groundwater ecosystems.</title>
        <authorList>
            <person name="He C.Y."/>
            <person name="Keren R."/>
            <person name="Whittaker M."/>
            <person name="Farag I.F."/>
            <person name="Doudna J."/>
            <person name="Cate J.H.D."/>
            <person name="Banfield J.F."/>
        </authorList>
    </citation>
    <scope>NUCLEOTIDE SEQUENCE</scope>
    <source>
        <strain evidence="4">NC_groundwater_17_Pr7_B-0.1um_64_12</strain>
    </source>
</reference>
<keyword evidence="3" id="KW-0812">Transmembrane</keyword>
<dbReference type="Proteomes" id="UP000727962">
    <property type="component" value="Unassembled WGS sequence"/>
</dbReference>
<feature type="region of interest" description="Disordered" evidence="2">
    <location>
        <begin position="236"/>
        <end position="259"/>
    </location>
</feature>
<evidence type="ECO:0000313" key="5">
    <source>
        <dbReference type="Proteomes" id="UP000727962"/>
    </source>
</evidence>
<gene>
    <name evidence="4" type="ORF">HYR64_00050</name>
</gene>
<evidence type="ECO:0000313" key="4">
    <source>
        <dbReference type="EMBL" id="MBI1755482.1"/>
    </source>
</evidence>
<keyword evidence="3" id="KW-0472">Membrane</keyword>
<name>A0A931LTN0_FIMGI</name>
<accession>A0A931LTN0</accession>
<evidence type="ECO:0000256" key="1">
    <source>
        <dbReference type="SAM" id="Coils"/>
    </source>
</evidence>
<dbReference type="EMBL" id="JACOSL010000001">
    <property type="protein sequence ID" value="MBI1755482.1"/>
    <property type="molecule type" value="Genomic_DNA"/>
</dbReference>
<dbReference type="AlphaFoldDB" id="A0A931LTN0"/>
<comment type="caution">
    <text evidence="4">The sequence shown here is derived from an EMBL/GenBank/DDBJ whole genome shotgun (WGS) entry which is preliminary data.</text>
</comment>
<protein>
    <submittedName>
        <fullName evidence="4">Uncharacterized protein</fullName>
    </submittedName>
</protein>
<feature type="coiled-coil region" evidence="1">
    <location>
        <begin position="43"/>
        <end position="70"/>
    </location>
</feature>
<feature type="transmembrane region" description="Helical" evidence="3">
    <location>
        <begin position="6"/>
        <end position="27"/>
    </location>
</feature>
<evidence type="ECO:0000256" key="3">
    <source>
        <dbReference type="SAM" id="Phobius"/>
    </source>
</evidence>
<evidence type="ECO:0000256" key="2">
    <source>
        <dbReference type="SAM" id="MobiDB-lite"/>
    </source>
</evidence>
<organism evidence="4 5">
    <name type="scientific">Fimbriimonas ginsengisoli</name>
    <dbReference type="NCBI Taxonomy" id="1005039"/>
    <lineage>
        <taxon>Bacteria</taxon>
        <taxon>Bacillati</taxon>
        <taxon>Armatimonadota</taxon>
        <taxon>Fimbriimonadia</taxon>
        <taxon>Fimbriimonadales</taxon>
        <taxon>Fimbriimonadaceae</taxon>
        <taxon>Fimbriimonas</taxon>
    </lineage>
</organism>
<sequence>MSALTVVMIGVALAISLLSWGYFWHWVPNEADAKTWQDYRDKLTAEASKMAQANKRVQDAEVKRDDAEKEWAAIVAEKTPSQNLSEGGIDLSVNSWQFIRDAKVYRNSLQKAINAQLTVGNVKLPNGGPFVPLAPDNQGAILATFFNYPAMPYPVVILDLGVLTVQGTYDQIMASMKSWSKMPHYLAVADGLQLTGTTPHMTGTYHVTVVGFIRGTDIFPPAPDVITGAVAQAGAPGGGGQRAGGAGGGGGRGGGRGGG</sequence>